<dbReference type="EC" id="4.2.3.153" evidence="2"/>
<feature type="active site" description="Proton acceptor" evidence="7">
    <location>
        <position position="102"/>
    </location>
</feature>
<dbReference type="EMBL" id="DQAY01000063">
    <property type="protein sequence ID" value="HCO23611.1"/>
    <property type="molecule type" value="Genomic_DNA"/>
</dbReference>
<keyword evidence="3" id="KW-0456">Lyase</keyword>
<name>A0A3D3R405_9PLAN</name>
<evidence type="ECO:0000313" key="9">
    <source>
        <dbReference type="Proteomes" id="UP000263642"/>
    </source>
</evidence>
<dbReference type="GO" id="GO:0016829">
    <property type="term" value="F:lyase activity"/>
    <property type="evidence" value="ECO:0007669"/>
    <property type="project" value="UniProtKB-KW"/>
</dbReference>
<evidence type="ECO:0000313" key="8">
    <source>
        <dbReference type="EMBL" id="HCO23611.1"/>
    </source>
</evidence>
<comment type="function">
    <text evidence="1">Catalyzes the formation of 4-(hydroxymethyl)-2-furancarboxaldehyde phosphate (4-HFC-P) from two molecules of glyceraldehyde-3-P (GA-3-P).</text>
</comment>
<evidence type="ECO:0000256" key="2">
    <source>
        <dbReference type="ARBA" id="ARBA00012553"/>
    </source>
</evidence>
<evidence type="ECO:0000256" key="4">
    <source>
        <dbReference type="ARBA" id="ARBA00023270"/>
    </source>
</evidence>
<dbReference type="AlphaFoldDB" id="A0A3D3R405"/>
<feature type="active site" description="Schiff-base intermediate with substrate" evidence="7">
    <location>
        <position position="44"/>
    </location>
</feature>
<accession>A0A3D3R405</accession>
<comment type="caution">
    <text evidence="8">The sequence shown here is derived from an EMBL/GenBank/DDBJ whole genome shotgun (WGS) entry which is preliminary data.</text>
</comment>
<keyword evidence="4" id="KW-0704">Schiff base</keyword>
<reference evidence="8 9" key="1">
    <citation type="journal article" date="2018" name="Nat. Biotechnol.">
        <title>A standardized bacterial taxonomy based on genome phylogeny substantially revises the tree of life.</title>
        <authorList>
            <person name="Parks D.H."/>
            <person name="Chuvochina M."/>
            <person name="Waite D.W."/>
            <person name="Rinke C."/>
            <person name="Skarshewski A."/>
            <person name="Chaumeil P.A."/>
            <person name="Hugenholtz P."/>
        </authorList>
    </citation>
    <scope>NUCLEOTIDE SEQUENCE [LARGE SCALE GENOMIC DNA]</scope>
    <source>
        <strain evidence="8">UBA9375</strain>
    </source>
</reference>
<evidence type="ECO:0000256" key="3">
    <source>
        <dbReference type="ARBA" id="ARBA00023239"/>
    </source>
</evidence>
<comment type="catalytic activity">
    <reaction evidence="6">
        <text>2 D-glyceraldehyde 3-phosphate = 4-(hydroxymethyl)-2-furancarboxaldehyde phosphate + phosphate + 2 H2O</text>
        <dbReference type="Rhea" id="RHEA:43536"/>
        <dbReference type="ChEBI" id="CHEBI:15377"/>
        <dbReference type="ChEBI" id="CHEBI:43474"/>
        <dbReference type="ChEBI" id="CHEBI:59776"/>
        <dbReference type="ChEBI" id="CHEBI:83407"/>
        <dbReference type="EC" id="4.2.3.153"/>
    </reaction>
</comment>
<gene>
    <name evidence="8" type="ORF">DIT97_11340</name>
</gene>
<sequence length="261" mass="28883">MTAVSHFRKDPALNRQHTQLLVSVRDGAEIAPAIAGGCEILDFKDPGRGALGRVNDAMLNAAIEYCQHYSATIPLSMALGELCEWNTGQSSLTIRSEITFLKMGFSQCNGSPQWISDWQNLIQRIEESSKHQHQWIAVAYADWRRADSLSPYKILETACENGCAGLLIDTFSKQNGRLLDLLSPETLGEIIELARARQLKIALAGSLRIQDLEILSDLAPDIIGIRGAACLGYSRTSAIQESAIRDFRKQMSFRQKSMRSG</sequence>
<evidence type="ECO:0000256" key="6">
    <source>
        <dbReference type="ARBA" id="ARBA00047628"/>
    </source>
</evidence>
<dbReference type="Pfam" id="PF04476">
    <property type="entry name" value="4HFCP_synth"/>
    <property type="match status" value="1"/>
</dbReference>
<proteinExistence type="predicted"/>
<evidence type="ECO:0000256" key="1">
    <source>
        <dbReference type="ARBA" id="ARBA00003810"/>
    </source>
</evidence>
<organism evidence="8 9">
    <name type="scientific">Gimesia maris</name>
    <dbReference type="NCBI Taxonomy" id="122"/>
    <lineage>
        <taxon>Bacteria</taxon>
        <taxon>Pseudomonadati</taxon>
        <taxon>Planctomycetota</taxon>
        <taxon>Planctomycetia</taxon>
        <taxon>Planctomycetales</taxon>
        <taxon>Planctomycetaceae</taxon>
        <taxon>Gimesia</taxon>
    </lineage>
</organism>
<dbReference type="Proteomes" id="UP000263642">
    <property type="component" value="Unassembled WGS sequence"/>
</dbReference>
<dbReference type="InterPro" id="IPR007565">
    <property type="entry name" value="4HFCP_synth"/>
</dbReference>
<evidence type="ECO:0000256" key="5">
    <source>
        <dbReference type="ARBA" id="ARBA00032523"/>
    </source>
</evidence>
<protein>
    <recommendedName>
        <fullName evidence="2">(5-formylfuran-3-yl)methyl phosphate synthase</fullName>
        <ecNumber evidence="2">4.2.3.153</ecNumber>
    </recommendedName>
    <alternativeName>
        <fullName evidence="5">4-(hydroxymethyl)-2-furancarboxaldehyde-phosphate synthase</fullName>
    </alternativeName>
</protein>
<evidence type="ECO:0000256" key="7">
    <source>
        <dbReference type="PIRSR" id="PIRSR015957-1"/>
    </source>
</evidence>
<dbReference type="PIRSF" id="PIRSF015957">
    <property type="entry name" value="UCP015957"/>
    <property type="match status" value="1"/>
</dbReference>